<dbReference type="Proteomes" id="UP000448292">
    <property type="component" value="Unassembled WGS sequence"/>
</dbReference>
<reference evidence="5 6" key="1">
    <citation type="submission" date="2018-06" db="EMBL/GenBank/DDBJ databases">
        <title>Complete genome of Desulfovibrio indonesiensis P37SLT.</title>
        <authorList>
            <person name="Crispim J.S."/>
            <person name="Vidigal P.M.P."/>
            <person name="Silva L.C.F."/>
            <person name="Laguardia C.N."/>
            <person name="Araujo L.C."/>
            <person name="Dias R.S."/>
            <person name="Sousa M.P."/>
            <person name="Paula S.O."/>
            <person name="Silva C."/>
        </authorList>
    </citation>
    <scope>NUCLEOTIDE SEQUENCE [LARGE SCALE GENOMIC DNA]</scope>
    <source>
        <strain evidence="5 6">P37SLT</strain>
    </source>
</reference>
<keyword evidence="1" id="KW-0597">Phosphoprotein</keyword>
<dbReference type="InterPro" id="IPR050595">
    <property type="entry name" value="Bact_response_regulator"/>
</dbReference>
<comment type="caution">
    <text evidence="5">The sequence shown here is derived from an EMBL/GenBank/DDBJ whole genome shotgun (WGS) entry which is preliminary data.</text>
</comment>
<dbReference type="GO" id="GO:0000160">
    <property type="term" value="P:phosphorelay signal transduction system"/>
    <property type="evidence" value="ECO:0007669"/>
    <property type="project" value="InterPro"/>
</dbReference>
<dbReference type="PANTHER" id="PTHR44591:SF3">
    <property type="entry name" value="RESPONSE REGULATORY DOMAIN-CONTAINING PROTEIN"/>
    <property type="match status" value="1"/>
</dbReference>
<dbReference type="SMART" id="SM00448">
    <property type="entry name" value="REC"/>
    <property type="match status" value="1"/>
</dbReference>
<dbReference type="AlphaFoldDB" id="A0A7M3MIU7"/>
<evidence type="ECO:0000313" key="6">
    <source>
        <dbReference type="Proteomes" id="UP000448292"/>
    </source>
</evidence>
<feature type="domain" description="Response regulatory" evidence="4">
    <location>
        <begin position="35"/>
        <end position="152"/>
    </location>
</feature>
<feature type="region of interest" description="Disordered" evidence="3">
    <location>
        <begin position="1"/>
        <end position="29"/>
    </location>
</feature>
<dbReference type="PROSITE" id="PS50110">
    <property type="entry name" value="RESPONSE_REGULATORY"/>
    <property type="match status" value="1"/>
</dbReference>
<dbReference type="InterPro" id="IPR011006">
    <property type="entry name" value="CheY-like_superfamily"/>
</dbReference>
<dbReference type="Pfam" id="PF00072">
    <property type="entry name" value="Response_reg"/>
    <property type="match status" value="1"/>
</dbReference>
<dbReference type="InterPro" id="IPR001789">
    <property type="entry name" value="Sig_transdc_resp-reg_receiver"/>
</dbReference>
<feature type="compositionally biased region" description="Polar residues" evidence="3">
    <location>
        <begin position="1"/>
        <end position="12"/>
    </location>
</feature>
<dbReference type="SUPFAM" id="SSF52172">
    <property type="entry name" value="CheY-like"/>
    <property type="match status" value="1"/>
</dbReference>
<evidence type="ECO:0000256" key="1">
    <source>
        <dbReference type="ARBA" id="ARBA00022553"/>
    </source>
</evidence>
<sequence>MAPELQNINSEWRSVKPYPRSGSSEKREMDMATTDVLVVEDSPALSMLLRRVLENAGLSMLEAVDGMQAHNVLQRAEAPVCIITEINMPRMDGIDFIRVLREDPRFCNIPIIVLTGENDDHRVEKARAAGATHVIYKPFDIDVLFDVIEGVVRDVYGGQALRSAC</sequence>
<evidence type="ECO:0000259" key="4">
    <source>
        <dbReference type="PROSITE" id="PS50110"/>
    </source>
</evidence>
<dbReference type="OrthoDB" id="9800897at2"/>
<evidence type="ECO:0000313" key="5">
    <source>
        <dbReference type="EMBL" id="TVM19377.1"/>
    </source>
</evidence>
<name>A0A7M3MIU7_9BACT</name>
<gene>
    <name evidence="5" type="ORF">DPQ33_03180</name>
</gene>
<accession>A0A7M3MIU7</accession>
<dbReference type="PANTHER" id="PTHR44591">
    <property type="entry name" value="STRESS RESPONSE REGULATOR PROTEIN 1"/>
    <property type="match status" value="1"/>
</dbReference>
<dbReference type="EMBL" id="QMIE01000002">
    <property type="protein sequence ID" value="TVM19377.1"/>
    <property type="molecule type" value="Genomic_DNA"/>
</dbReference>
<dbReference type="Gene3D" id="3.40.50.2300">
    <property type="match status" value="1"/>
</dbReference>
<proteinExistence type="predicted"/>
<organism evidence="5 6">
    <name type="scientific">Oceanidesulfovibrio indonesiensis</name>
    <dbReference type="NCBI Taxonomy" id="54767"/>
    <lineage>
        <taxon>Bacteria</taxon>
        <taxon>Pseudomonadati</taxon>
        <taxon>Thermodesulfobacteriota</taxon>
        <taxon>Desulfovibrionia</taxon>
        <taxon>Desulfovibrionales</taxon>
        <taxon>Desulfovibrionaceae</taxon>
        <taxon>Oceanidesulfovibrio</taxon>
    </lineage>
</organism>
<evidence type="ECO:0000256" key="3">
    <source>
        <dbReference type="SAM" id="MobiDB-lite"/>
    </source>
</evidence>
<comment type="caution">
    <text evidence="2">Lacks conserved residue(s) required for the propagation of feature annotation.</text>
</comment>
<evidence type="ECO:0000256" key="2">
    <source>
        <dbReference type="PROSITE-ProRule" id="PRU00169"/>
    </source>
</evidence>
<keyword evidence="6" id="KW-1185">Reference proteome</keyword>
<protein>
    <submittedName>
        <fullName evidence="5">Response regulator</fullName>
    </submittedName>
</protein>